<dbReference type="STRING" id="1122170.GCA_000701265_00535"/>
<keyword evidence="3" id="KW-1185">Reference proteome</keyword>
<reference evidence="2 3" key="1">
    <citation type="submission" date="2018-06" db="EMBL/GenBank/DDBJ databases">
        <authorList>
            <consortium name="Pathogen Informatics"/>
            <person name="Doyle S."/>
        </authorList>
    </citation>
    <scope>NUCLEOTIDE SEQUENCE [LARGE SCALE GENOMIC DNA]</scope>
    <source>
        <strain evidence="2 3">NCTC11532</strain>
    </source>
</reference>
<dbReference type="Proteomes" id="UP000255297">
    <property type="component" value="Unassembled WGS sequence"/>
</dbReference>
<keyword evidence="1" id="KW-0175">Coiled coil</keyword>
<dbReference type="AlphaFoldDB" id="A0A378LSJ3"/>
<accession>A0A378LSJ3</accession>
<evidence type="ECO:0000313" key="2">
    <source>
        <dbReference type="EMBL" id="STY29753.1"/>
    </source>
</evidence>
<dbReference type="EMBL" id="UGPB01000001">
    <property type="protein sequence ID" value="STY29753.1"/>
    <property type="molecule type" value="Genomic_DNA"/>
</dbReference>
<gene>
    <name evidence="2" type="ORF">NCTC11532_01951</name>
</gene>
<feature type="coiled-coil region" evidence="1">
    <location>
        <begin position="335"/>
        <end position="564"/>
    </location>
</feature>
<evidence type="ECO:0000313" key="3">
    <source>
        <dbReference type="Proteomes" id="UP000255297"/>
    </source>
</evidence>
<proteinExistence type="predicted"/>
<organism evidence="2 3">
    <name type="scientific">Legionella wadsworthii</name>
    <dbReference type="NCBI Taxonomy" id="28088"/>
    <lineage>
        <taxon>Bacteria</taxon>
        <taxon>Pseudomonadati</taxon>
        <taxon>Pseudomonadota</taxon>
        <taxon>Gammaproteobacteria</taxon>
        <taxon>Legionellales</taxon>
        <taxon>Legionellaceae</taxon>
        <taxon>Legionella</taxon>
    </lineage>
</organism>
<protein>
    <submittedName>
        <fullName evidence="2">Uncharacterized protein</fullName>
    </submittedName>
</protein>
<name>A0A378LSJ3_9GAMM</name>
<dbReference type="RefSeq" id="WP_031564962.1">
    <property type="nucleotide sequence ID" value="NZ_CAAAIS010000001.1"/>
</dbReference>
<evidence type="ECO:0000256" key="1">
    <source>
        <dbReference type="SAM" id="Coils"/>
    </source>
</evidence>
<dbReference type="OrthoDB" id="5653959at2"/>
<sequence>MPSSLKANELSQWTHGNPDLIGKLFLNLFEFLRLETNKGKDPCGVYAKINVNISFFISLLGDGRLYIPQLNMAGKDASALLGAYLRQGITIDDVPIVELSPEQIEVVHTFVNPLIPPGFTAKQFFDGLKGKPSEKHAAILKLLIFKDIPAEQLEKMHKDKYAKHVNSLIESILNLADFMRTPFNVLVLEEKAAVAAAKKMGSPHAQTSGIDLQWTSMYKAIEQSLQNVIETKKGKSKQAGEYLEVIRPFLVQCQACFGLANTRYQVEKEAKEEARKREEEVSETFKELGIIEKNAEKVKEFISKFRQSIIEKEREPTRIEELRRMTLSQLITAYGAQWQNALERNRKELADTKEELEKLRHENTSIHDESDRKLSLIQQQLEESRKELEENKVQIKQHTQELEILRNTKSSSSETIQKLQKELEKEKQKFIEKRDAYEQLKSQFDALKRENENLQIKLQSYSKQEQLIIHLQEQLKVLQHENELLRSKSQPEEEITLVPSEDLTEVLHLRSQLQSLQEENEILRHQDKVRQQANSPDKDVSSEVVQLRSEIQLLRQQNSQLREELSKVVHPIDKIEPKSVDLTEAKIKLSISLGHLRLNQEDTKKVADKIIESTTAEELVNLQVHIVRLQKINAFIDSMNQGILKRAGFFSSDPYKKTQAIETSFQQLSIEEKYRISQLSEQQINEELRKNEGEESDIGKFLKSIHHKRGFIPIHQATSFTFFKSNIDDLQHQLNDVKPETIALV</sequence>